<evidence type="ECO:0000256" key="6">
    <source>
        <dbReference type="ARBA" id="ARBA00023235"/>
    </source>
</evidence>
<dbReference type="EC" id="5.6.2.1" evidence="3 7"/>
<dbReference type="InterPro" id="IPR034144">
    <property type="entry name" value="TOPRIM_TopoIII"/>
</dbReference>
<dbReference type="GO" id="GO:0006310">
    <property type="term" value="P:DNA recombination"/>
    <property type="evidence" value="ECO:0007669"/>
    <property type="project" value="TreeGrafter"/>
</dbReference>
<dbReference type="InterPro" id="IPR013497">
    <property type="entry name" value="Topo_IA_cen"/>
</dbReference>
<dbReference type="OrthoDB" id="430051at2759"/>
<feature type="domain" description="Topo IA-type catalytic" evidence="10">
    <location>
        <begin position="172"/>
        <end position="593"/>
    </location>
</feature>
<keyword evidence="5 7" id="KW-0238">DNA-binding</keyword>
<dbReference type="EMBL" id="BDGG01000002">
    <property type="protein sequence ID" value="GAU92798.1"/>
    <property type="molecule type" value="Genomic_DNA"/>
</dbReference>
<dbReference type="InterPro" id="IPR003602">
    <property type="entry name" value="Topo_IA_DNA-bd_dom"/>
</dbReference>
<dbReference type="SMART" id="SM00437">
    <property type="entry name" value="TOP1Ac"/>
    <property type="match status" value="1"/>
</dbReference>
<name>A0A1D1V2W3_RAMVA</name>
<dbReference type="GO" id="GO:0006265">
    <property type="term" value="P:DNA topological change"/>
    <property type="evidence" value="ECO:0007669"/>
    <property type="project" value="InterPro"/>
</dbReference>
<organism evidence="11 12">
    <name type="scientific">Ramazzottius varieornatus</name>
    <name type="common">Water bear</name>
    <name type="synonym">Tardigrade</name>
    <dbReference type="NCBI Taxonomy" id="947166"/>
    <lineage>
        <taxon>Eukaryota</taxon>
        <taxon>Metazoa</taxon>
        <taxon>Ecdysozoa</taxon>
        <taxon>Tardigrada</taxon>
        <taxon>Eutardigrada</taxon>
        <taxon>Parachela</taxon>
        <taxon>Hypsibioidea</taxon>
        <taxon>Ramazzottiidae</taxon>
        <taxon>Ramazzottius</taxon>
    </lineage>
</organism>
<evidence type="ECO:0000259" key="9">
    <source>
        <dbReference type="PROSITE" id="PS50880"/>
    </source>
</evidence>
<evidence type="ECO:0000313" key="12">
    <source>
        <dbReference type="Proteomes" id="UP000186922"/>
    </source>
</evidence>
<feature type="compositionally biased region" description="Basic and acidic residues" evidence="8">
    <location>
        <begin position="805"/>
        <end position="814"/>
    </location>
</feature>
<evidence type="ECO:0000256" key="5">
    <source>
        <dbReference type="ARBA" id="ARBA00023125"/>
    </source>
</evidence>
<dbReference type="CDD" id="cd03362">
    <property type="entry name" value="TOPRIM_TopoIA_TopoIII"/>
    <property type="match status" value="1"/>
</dbReference>
<dbReference type="Pfam" id="PF23546">
    <property type="entry name" value="Zn_ribbon_TOP3B"/>
    <property type="match status" value="1"/>
</dbReference>
<dbReference type="InterPro" id="IPR003601">
    <property type="entry name" value="Topo_IA_2"/>
</dbReference>
<evidence type="ECO:0000256" key="2">
    <source>
        <dbReference type="ARBA" id="ARBA00009446"/>
    </source>
</evidence>
<evidence type="ECO:0000256" key="3">
    <source>
        <dbReference type="ARBA" id="ARBA00012891"/>
    </source>
</evidence>
<dbReference type="SMART" id="SM00436">
    <property type="entry name" value="TOP1Bc"/>
    <property type="match status" value="1"/>
</dbReference>
<sequence length="865" mass="95736">MRSVLMVAEKPSLAQTIAEILSNGSLRSRKSSSRACSVHEYTGPWPYTNEQVLYKMTSTCGHVMGVDFPGRFNNWNATDPAELFDCPIEQKEANESLAIPRMLNQEARGVDLLVLWLDCDKEGENICFEVIQSVEGALKPSYRNERNILRAKFSALTPKDIRHAMNTLGTPNKNESLSVDARMELDLRIGCAFTRFQTTYFNGKFGNLNSSTISFGPCQTPTLAFCVRRHDEIQQFKPEPYWVIMPTLMTPAGETFTPSWTKSSVFDRQVGEMLTKHVKEARSAAVTSISSQQCTKARPMALNTVALLRLASAGLGMAPNYAMQVAERLYTQGYISYPRTETSSYPDNFDLRATAIEVGKVNEYSGVVQRILQQGIKKPKKGTDVGDHPPITPTRAATEGGLGEAWRIYDYICRHFLATIMNDCTYTETTALIAIGSEEFKVTATKVIDPGFTSVLSFQAISGSDMIDIKQGMNLQIQDVKLIERKTTPPDYLTESELIKLMETNGIGTDASIPVHINNIGQRGYVTVSTTGRRLIPTTLGILLVHGYEKIDPDLVLSTMRSGMEKQLNKIAAGEADFGAVRDHTLTVFKAKFRYYVEKIALMEGLFETSFTTLNDSGKPFSRCGKCQRFMKLISTRPPRLYCGYCNEALQLPPQGNYGLHQELKCPLDGYDLIFWTTAARGTPLCPYCYNNPPFPDMPKNAPCMKCTHPSCPHSMVVNAVRTCYGCDTGNLVLETSAGLKKRISCNTCSLKIYLGEQKKVKVKSGSAPCGQCGGRLMTLEDKDGVEKTGCIFCEDNMGQRCRVDYRGPRERTGGRNRRARGGMQARGANGPGRGDFRGSGPPRRPGGSRGRGRGRGMRRGGGDY</sequence>
<dbReference type="PRINTS" id="PR00417">
    <property type="entry name" value="PRTPISMRASEI"/>
</dbReference>
<evidence type="ECO:0000256" key="7">
    <source>
        <dbReference type="RuleBase" id="RU362092"/>
    </source>
</evidence>
<reference evidence="11 12" key="1">
    <citation type="journal article" date="2016" name="Nat. Commun.">
        <title>Extremotolerant tardigrade genome and improved radiotolerance of human cultured cells by tardigrade-unique protein.</title>
        <authorList>
            <person name="Hashimoto T."/>
            <person name="Horikawa D.D."/>
            <person name="Saito Y."/>
            <person name="Kuwahara H."/>
            <person name="Kozuka-Hata H."/>
            <person name="Shin-I T."/>
            <person name="Minakuchi Y."/>
            <person name="Ohishi K."/>
            <person name="Motoyama A."/>
            <person name="Aizu T."/>
            <person name="Enomoto A."/>
            <person name="Kondo K."/>
            <person name="Tanaka S."/>
            <person name="Hara Y."/>
            <person name="Koshikawa S."/>
            <person name="Sagara H."/>
            <person name="Miura T."/>
            <person name="Yokobori S."/>
            <person name="Miyagawa K."/>
            <person name="Suzuki Y."/>
            <person name="Kubo T."/>
            <person name="Oyama M."/>
            <person name="Kohara Y."/>
            <person name="Fujiyama A."/>
            <person name="Arakawa K."/>
            <person name="Katayama T."/>
            <person name="Toyoda A."/>
            <person name="Kunieda T."/>
        </authorList>
    </citation>
    <scope>NUCLEOTIDE SEQUENCE [LARGE SCALE GENOMIC DNA]</scope>
    <source>
        <strain evidence="11 12">YOKOZUNA-1</strain>
    </source>
</reference>
<evidence type="ECO:0000256" key="1">
    <source>
        <dbReference type="ARBA" id="ARBA00000213"/>
    </source>
</evidence>
<feature type="domain" description="Toprim" evidence="9">
    <location>
        <begin position="3"/>
        <end position="158"/>
    </location>
</feature>
<dbReference type="STRING" id="947166.A0A1D1V2W3"/>
<dbReference type="Gene3D" id="1.10.460.10">
    <property type="entry name" value="Topoisomerase I, domain 2"/>
    <property type="match status" value="1"/>
</dbReference>
<dbReference type="InterPro" id="IPR013826">
    <property type="entry name" value="Topo_IA_cen_sub3"/>
</dbReference>
<dbReference type="SMART" id="SM00493">
    <property type="entry name" value="TOPRIM"/>
    <property type="match status" value="1"/>
</dbReference>
<dbReference type="FunFam" id="1.10.290.10:FF:000001">
    <property type="entry name" value="DNA topoisomerase"/>
    <property type="match status" value="1"/>
</dbReference>
<dbReference type="Pfam" id="PF01131">
    <property type="entry name" value="Topoisom_bac"/>
    <property type="match status" value="1"/>
</dbReference>
<dbReference type="InterPro" id="IPR013824">
    <property type="entry name" value="Topo_IA_cen_sub1"/>
</dbReference>
<dbReference type="PANTHER" id="PTHR11390">
    <property type="entry name" value="PROKARYOTIC DNA TOPOISOMERASE"/>
    <property type="match status" value="1"/>
</dbReference>
<dbReference type="GO" id="GO:0003677">
    <property type="term" value="F:DNA binding"/>
    <property type="evidence" value="ECO:0007669"/>
    <property type="project" value="UniProtKB-KW"/>
</dbReference>
<dbReference type="AlphaFoldDB" id="A0A1D1V2W3"/>
<dbReference type="GO" id="GO:0003917">
    <property type="term" value="F:DNA topoisomerase type I (single strand cut, ATP-independent) activity"/>
    <property type="evidence" value="ECO:0007669"/>
    <property type="project" value="UniProtKB-EC"/>
</dbReference>
<comment type="similarity">
    <text evidence="2 7">Belongs to the type IA topoisomerase family.</text>
</comment>
<comment type="caution">
    <text evidence="11">The sequence shown here is derived from an EMBL/GenBank/DDBJ whole genome shotgun (WGS) entry which is preliminary data.</text>
</comment>
<accession>A0A1D1V2W3</accession>
<dbReference type="PROSITE" id="PS50880">
    <property type="entry name" value="TOPRIM"/>
    <property type="match status" value="1"/>
</dbReference>
<evidence type="ECO:0000313" key="11">
    <source>
        <dbReference type="EMBL" id="GAU92798.1"/>
    </source>
</evidence>
<dbReference type="InterPro" id="IPR013825">
    <property type="entry name" value="Topo_IA_cen_sub2"/>
</dbReference>
<dbReference type="InterPro" id="IPR056452">
    <property type="entry name" value="Zn_ribbon_TOP3B"/>
</dbReference>
<dbReference type="InterPro" id="IPR000380">
    <property type="entry name" value="Topo_IA"/>
</dbReference>
<dbReference type="PROSITE" id="PS00396">
    <property type="entry name" value="TOPO_IA_1"/>
    <property type="match status" value="1"/>
</dbReference>
<dbReference type="Gene3D" id="1.10.290.10">
    <property type="entry name" value="Topoisomerase I, domain 4"/>
    <property type="match status" value="1"/>
</dbReference>
<keyword evidence="6 7" id="KW-0413">Isomerase</keyword>
<proteinExistence type="inferred from homology"/>
<keyword evidence="12" id="KW-1185">Reference proteome</keyword>
<keyword evidence="4 7" id="KW-0799">Topoisomerase</keyword>
<dbReference type="Proteomes" id="UP000186922">
    <property type="component" value="Unassembled WGS sequence"/>
</dbReference>
<dbReference type="Pfam" id="PF01751">
    <property type="entry name" value="Toprim"/>
    <property type="match status" value="1"/>
</dbReference>
<evidence type="ECO:0000256" key="8">
    <source>
        <dbReference type="SAM" id="MobiDB-lite"/>
    </source>
</evidence>
<dbReference type="InterPro" id="IPR023406">
    <property type="entry name" value="Topo_IA_AS"/>
</dbReference>
<evidence type="ECO:0000256" key="4">
    <source>
        <dbReference type="ARBA" id="ARBA00023029"/>
    </source>
</evidence>
<dbReference type="SUPFAM" id="SSF56712">
    <property type="entry name" value="Prokaryotic type I DNA topoisomerase"/>
    <property type="match status" value="1"/>
</dbReference>
<dbReference type="FunFam" id="3.40.50.140:FF:000002">
    <property type="entry name" value="DNA topoisomerase"/>
    <property type="match status" value="1"/>
</dbReference>
<evidence type="ECO:0000259" key="10">
    <source>
        <dbReference type="PROSITE" id="PS52039"/>
    </source>
</evidence>
<dbReference type="GO" id="GO:0006281">
    <property type="term" value="P:DNA repair"/>
    <property type="evidence" value="ECO:0007669"/>
    <property type="project" value="TreeGrafter"/>
</dbReference>
<gene>
    <name evidence="11" type="primary">RvY_04835-1</name>
    <name evidence="11" type="synonym">RvY_04835.1</name>
    <name evidence="11" type="ORF">RvY_04835</name>
</gene>
<dbReference type="InterPro" id="IPR023405">
    <property type="entry name" value="Topo_IA_core_domain"/>
</dbReference>
<feature type="region of interest" description="Disordered" evidence="8">
    <location>
        <begin position="805"/>
        <end position="865"/>
    </location>
</feature>
<comment type="catalytic activity">
    <reaction evidence="1 7">
        <text>ATP-independent breakage of single-stranded DNA, followed by passage and rejoining.</text>
        <dbReference type="EC" id="5.6.2.1"/>
    </reaction>
</comment>
<dbReference type="Gene3D" id="2.70.20.10">
    <property type="entry name" value="Topoisomerase I, domain 3"/>
    <property type="match status" value="1"/>
</dbReference>
<dbReference type="PANTHER" id="PTHR11390:SF20">
    <property type="entry name" value="DNA TOPOISOMERASE 3-BETA-1"/>
    <property type="match status" value="1"/>
</dbReference>
<dbReference type="PROSITE" id="PS52039">
    <property type="entry name" value="TOPO_IA_2"/>
    <property type="match status" value="1"/>
</dbReference>
<feature type="region of interest" description="Disordered" evidence="8">
    <location>
        <begin position="378"/>
        <end position="397"/>
    </location>
</feature>
<comment type="function">
    <text evidence="7">Introduces a single-strand break via transesterification at a target site in duplex DNA. Releases the supercoiling and torsional tension of DNA introduced during the DNA replication and transcription by transiently cleaving and rejoining one strand of the DNA duplex. The scissile phosphodiester is attacked by the catalytic tyrosine of the enzyme, resulting in the formation of a DNA-(5'-phosphotyrosyl)-enzyme intermediate and the expulsion of a 3'-OH DNA strand.</text>
</comment>
<dbReference type="InterPro" id="IPR006171">
    <property type="entry name" value="TOPRIM_dom"/>
</dbReference>
<dbReference type="GO" id="GO:0005634">
    <property type="term" value="C:nucleus"/>
    <property type="evidence" value="ECO:0007669"/>
    <property type="project" value="TreeGrafter"/>
</dbReference>
<dbReference type="Gene3D" id="3.40.50.140">
    <property type="match status" value="1"/>
</dbReference>
<protein>
    <recommendedName>
        <fullName evidence="3 7">DNA topoisomerase</fullName>
        <ecNumber evidence="3 7">5.6.2.1</ecNumber>
    </recommendedName>
</protein>
<dbReference type="CDD" id="cd00186">
    <property type="entry name" value="TOP1Ac"/>
    <property type="match status" value="1"/>
</dbReference>